<dbReference type="AlphaFoldDB" id="A0A9Q5ZH67"/>
<reference evidence="1 2" key="1">
    <citation type="submission" date="2015-02" db="EMBL/GenBank/DDBJ databases">
        <title>Nostoc linckia genome annotation.</title>
        <authorList>
            <person name="Zhou Z."/>
        </authorList>
    </citation>
    <scope>NUCLEOTIDE SEQUENCE [LARGE SCALE GENOMIC DNA]</scope>
    <source>
        <strain evidence="2">z8</strain>
    </source>
</reference>
<comment type="caution">
    <text evidence="1">The sequence shown here is derived from an EMBL/GenBank/DDBJ whole genome shotgun (WGS) entry which is preliminary data.</text>
</comment>
<proteinExistence type="predicted"/>
<dbReference type="RefSeq" id="WP_099065899.1">
    <property type="nucleotide sequence ID" value="NZ_LAHD01000002.1"/>
</dbReference>
<accession>A0A9Q5ZH67</accession>
<protein>
    <submittedName>
        <fullName evidence="1">Uncharacterized protein</fullName>
    </submittedName>
</protein>
<dbReference type="Proteomes" id="UP000222310">
    <property type="component" value="Unassembled WGS sequence"/>
</dbReference>
<sequence>MELKLGICNLPEPVYLYVKKGDWEGKSYCWYYHDPETERNTPEYSPAICGYLSELRLTPKDFKGKDNMKLDIVISADKTYIIRSGIETNFTKGFLLAIALVKDLSRPIIIGCSPGEQNTVFCRIYDALTKSKVEIDWSARSDWASIIKSVQNKLGALHQSQGEQTSRAFGPVNQDLRIKGVRTLLNYPTDLIVEWLSFQGVTRPSELSPETVDILVQTICLDWAKDKFTHSNHATNSYNKYVLNAIANGVEEIVAIRDWTNHVMSRLGHK</sequence>
<dbReference type="EMBL" id="LAHD01000002">
    <property type="protein sequence ID" value="PHK07237.1"/>
    <property type="molecule type" value="Genomic_DNA"/>
</dbReference>
<name>A0A9Q5ZH67_NOSLI</name>
<organism evidence="1 2">
    <name type="scientific">Nostoc linckia z8</name>
    <dbReference type="NCBI Taxonomy" id="1628746"/>
    <lineage>
        <taxon>Bacteria</taxon>
        <taxon>Bacillati</taxon>
        <taxon>Cyanobacteriota</taxon>
        <taxon>Cyanophyceae</taxon>
        <taxon>Nostocales</taxon>
        <taxon>Nostocaceae</taxon>
        <taxon>Nostoc</taxon>
    </lineage>
</organism>
<dbReference type="GeneID" id="57092089"/>
<evidence type="ECO:0000313" key="1">
    <source>
        <dbReference type="EMBL" id="PHK07237.1"/>
    </source>
</evidence>
<evidence type="ECO:0000313" key="2">
    <source>
        <dbReference type="Proteomes" id="UP000222310"/>
    </source>
</evidence>
<gene>
    <name evidence="1" type="ORF">VF08_01140</name>
</gene>